<reference evidence="2 3" key="1">
    <citation type="submission" date="2018-05" db="EMBL/GenBank/DDBJ databases">
        <title>Streptomyces venezuelae.</title>
        <authorList>
            <person name="Kim W."/>
            <person name="Lee N."/>
            <person name="Cho B.-K."/>
        </authorList>
    </citation>
    <scope>NUCLEOTIDE SEQUENCE [LARGE SCALE GENOMIC DNA]</scope>
    <source>
        <strain evidence="2 3">ATCC 21782</strain>
    </source>
</reference>
<protein>
    <submittedName>
        <fullName evidence="2">ABC transporter permease</fullName>
    </submittedName>
</protein>
<evidence type="ECO:0000313" key="2">
    <source>
        <dbReference type="EMBL" id="QES51272.1"/>
    </source>
</evidence>
<feature type="transmembrane region" description="Helical" evidence="1">
    <location>
        <begin position="150"/>
        <end position="172"/>
    </location>
</feature>
<feature type="transmembrane region" description="Helical" evidence="1">
    <location>
        <begin position="109"/>
        <end position="130"/>
    </location>
</feature>
<organism evidence="2 3">
    <name type="scientific">Streptomyces venezuelae</name>
    <dbReference type="NCBI Taxonomy" id="54571"/>
    <lineage>
        <taxon>Bacteria</taxon>
        <taxon>Bacillati</taxon>
        <taxon>Actinomycetota</taxon>
        <taxon>Actinomycetes</taxon>
        <taxon>Kitasatosporales</taxon>
        <taxon>Streptomycetaceae</taxon>
        <taxon>Streptomyces</taxon>
    </lineage>
</organism>
<feature type="transmembrane region" description="Helical" evidence="1">
    <location>
        <begin position="179"/>
        <end position="204"/>
    </location>
</feature>
<keyword evidence="1" id="KW-0472">Membrane</keyword>
<evidence type="ECO:0000256" key="1">
    <source>
        <dbReference type="SAM" id="Phobius"/>
    </source>
</evidence>
<gene>
    <name evidence="2" type="ORF">DEJ50_28975</name>
</gene>
<dbReference type="OrthoDB" id="4529884at2"/>
<keyword evidence="1" id="KW-1133">Transmembrane helix</keyword>
<feature type="transmembrane region" description="Helical" evidence="1">
    <location>
        <begin position="60"/>
        <end position="82"/>
    </location>
</feature>
<accession>A0A5P2D7W2</accession>
<dbReference type="Proteomes" id="UP000325211">
    <property type="component" value="Chromosome"/>
</dbReference>
<evidence type="ECO:0000313" key="3">
    <source>
        <dbReference type="Proteomes" id="UP000325211"/>
    </source>
</evidence>
<dbReference type="RefSeq" id="WP_150211017.1">
    <property type="nucleotide sequence ID" value="NZ_CP029190.1"/>
</dbReference>
<proteinExistence type="predicted"/>
<name>A0A5P2D7W2_STRVZ</name>
<sequence>MFATALPTRPVLHAEWIKIRSLRGTFWSLIAVFVATAGIQALTAAAIGTAEEGSMGEDPLLAAFYGLNFGQIAAIAFGASAFSNEFHNNALRVTLTSVPDRTRFYLSKVLMVGGLALLVGQVTGVVTFVAGQAFMGQYAIGLGDEGAVRAMVGSGVYLALMALFAAGLTAILRSGTAVLSMLIPFILIVSFVVGEVVGGISQYLPDRAGQMIMRIEPHGELGPWTGLGVTALWALAALAGGWLAVRRRDA</sequence>
<feature type="transmembrane region" description="Helical" evidence="1">
    <location>
        <begin position="26"/>
        <end position="48"/>
    </location>
</feature>
<keyword evidence="1" id="KW-0812">Transmembrane</keyword>
<dbReference type="EMBL" id="CP029190">
    <property type="protein sequence ID" value="QES51272.1"/>
    <property type="molecule type" value="Genomic_DNA"/>
</dbReference>
<dbReference type="AlphaFoldDB" id="A0A5P2D7W2"/>
<feature type="transmembrane region" description="Helical" evidence="1">
    <location>
        <begin position="224"/>
        <end position="245"/>
    </location>
</feature>